<accession>A0A139WU54</accession>
<keyword evidence="2" id="KW-1185">Reference proteome</keyword>
<gene>
    <name evidence="1" type="ORF">WA1_40210</name>
</gene>
<sequence length="78" mass="8625">MNMSDERGSGRLHCEILESATQDFTNKIEAVISATGTVQQALNTRFTGFLNQLAYLTSSTDILQMWVETPLPFANISV</sequence>
<comment type="caution">
    <text evidence="1">The sequence shown here is derived from an EMBL/GenBank/DDBJ whole genome shotgun (WGS) entry which is preliminary data.</text>
</comment>
<proteinExistence type="predicted"/>
<evidence type="ECO:0000313" key="2">
    <source>
        <dbReference type="Proteomes" id="UP000076925"/>
    </source>
</evidence>
<name>A0A139WU54_9CYAN</name>
<organism evidence="1 2">
    <name type="scientific">Scytonema hofmannii PCC 7110</name>
    <dbReference type="NCBI Taxonomy" id="128403"/>
    <lineage>
        <taxon>Bacteria</taxon>
        <taxon>Bacillati</taxon>
        <taxon>Cyanobacteriota</taxon>
        <taxon>Cyanophyceae</taxon>
        <taxon>Nostocales</taxon>
        <taxon>Scytonemataceae</taxon>
        <taxon>Scytonema</taxon>
    </lineage>
</organism>
<evidence type="ECO:0000313" key="1">
    <source>
        <dbReference type="EMBL" id="KYC35974.1"/>
    </source>
</evidence>
<protein>
    <submittedName>
        <fullName evidence="1">Uncharacterized protein</fullName>
    </submittedName>
</protein>
<dbReference type="EMBL" id="ANNX02000047">
    <property type="protein sequence ID" value="KYC35974.1"/>
    <property type="molecule type" value="Genomic_DNA"/>
</dbReference>
<dbReference type="AlphaFoldDB" id="A0A139WU54"/>
<dbReference type="Proteomes" id="UP000076925">
    <property type="component" value="Unassembled WGS sequence"/>
</dbReference>
<reference evidence="1 2" key="1">
    <citation type="journal article" date="2013" name="Genome Biol. Evol.">
        <title>Genomes of Stigonematalean cyanobacteria (subsection V) and the evolution of oxygenic photosynthesis from prokaryotes to plastids.</title>
        <authorList>
            <person name="Dagan T."/>
            <person name="Roettger M."/>
            <person name="Stucken K."/>
            <person name="Landan G."/>
            <person name="Koch R."/>
            <person name="Major P."/>
            <person name="Gould S.B."/>
            <person name="Goremykin V.V."/>
            <person name="Rippka R."/>
            <person name="Tandeau de Marsac N."/>
            <person name="Gugger M."/>
            <person name="Lockhart P.J."/>
            <person name="Allen J.F."/>
            <person name="Brune I."/>
            <person name="Maus I."/>
            <person name="Puhler A."/>
            <person name="Martin W.F."/>
        </authorList>
    </citation>
    <scope>NUCLEOTIDE SEQUENCE [LARGE SCALE GENOMIC DNA]</scope>
    <source>
        <strain evidence="1 2">PCC 7110</strain>
    </source>
</reference>